<dbReference type="OrthoDB" id="3259324at2759"/>
<dbReference type="EMBL" id="ML122258">
    <property type="protein sequence ID" value="RPD62641.1"/>
    <property type="molecule type" value="Genomic_DNA"/>
</dbReference>
<gene>
    <name evidence="3" type="ORF">L227DRAFT_522449</name>
</gene>
<organism evidence="3 4">
    <name type="scientific">Lentinus tigrinus ALCF2SS1-6</name>
    <dbReference type="NCBI Taxonomy" id="1328759"/>
    <lineage>
        <taxon>Eukaryota</taxon>
        <taxon>Fungi</taxon>
        <taxon>Dikarya</taxon>
        <taxon>Basidiomycota</taxon>
        <taxon>Agaricomycotina</taxon>
        <taxon>Agaricomycetes</taxon>
        <taxon>Polyporales</taxon>
        <taxon>Polyporaceae</taxon>
        <taxon>Lentinus</taxon>
    </lineage>
</organism>
<dbReference type="Proteomes" id="UP000313359">
    <property type="component" value="Unassembled WGS sequence"/>
</dbReference>
<accession>A0A5C2SG84</accession>
<feature type="transmembrane region" description="Helical" evidence="2">
    <location>
        <begin position="192"/>
        <end position="215"/>
    </location>
</feature>
<feature type="compositionally biased region" description="Low complexity" evidence="1">
    <location>
        <begin position="1"/>
        <end position="22"/>
    </location>
</feature>
<feature type="transmembrane region" description="Helical" evidence="2">
    <location>
        <begin position="380"/>
        <end position="397"/>
    </location>
</feature>
<dbReference type="AlphaFoldDB" id="A0A5C2SG84"/>
<feature type="region of interest" description="Disordered" evidence="1">
    <location>
        <begin position="1"/>
        <end position="24"/>
    </location>
</feature>
<feature type="compositionally biased region" description="Acidic residues" evidence="1">
    <location>
        <begin position="51"/>
        <end position="61"/>
    </location>
</feature>
<reference evidence="3" key="1">
    <citation type="journal article" date="2018" name="Genome Biol. Evol.">
        <title>Genomics and development of Lentinus tigrinus, a white-rot wood-decaying mushroom with dimorphic fruiting bodies.</title>
        <authorList>
            <person name="Wu B."/>
            <person name="Xu Z."/>
            <person name="Knudson A."/>
            <person name="Carlson A."/>
            <person name="Chen N."/>
            <person name="Kovaka S."/>
            <person name="LaButti K."/>
            <person name="Lipzen A."/>
            <person name="Pennachio C."/>
            <person name="Riley R."/>
            <person name="Schakwitz W."/>
            <person name="Umezawa K."/>
            <person name="Ohm R.A."/>
            <person name="Grigoriev I.V."/>
            <person name="Nagy L.G."/>
            <person name="Gibbons J."/>
            <person name="Hibbett D."/>
        </authorList>
    </citation>
    <scope>NUCLEOTIDE SEQUENCE [LARGE SCALE GENOMIC DNA]</scope>
    <source>
        <strain evidence="3">ALCF2SS1-6</strain>
    </source>
</reference>
<feature type="transmembrane region" description="Helical" evidence="2">
    <location>
        <begin position="106"/>
        <end position="125"/>
    </location>
</feature>
<evidence type="ECO:0000313" key="4">
    <source>
        <dbReference type="Proteomes" id="UP000313359"/>
    </source>
</evidence>
<name>A0A5C2SG84_9APHY</name>
<evidence type="ECO:0008006" key="5">
    <source>
        <dbReference type="Google" id="ProtNLM"/>
    </source>
</evidence>
<feature type="transmembrane region" description="Helical" evidence="2">
    <location>
        <begin position="304"/>
        <end position="323"/>
    </location>
</feature>
<feature type="transmembrane region" description="Helical" evidence="2">
    <location>
        <begin position="472"/>
        <end position="495"/>
    </location>
</feature>
<evidence type="ECO:0000256" key="1">
    <source>
        <dbReference type="SAM" id="MobiDB-lite"/>
    </source>
</evidence>
<feature type="region of interest" description="Disordered" evidence="1">
    <location>
        <begin position="37"/>
        <end position="61"/>
    </location>
</feature>
<protein>
    <recommendedName>
        <fullName evidence="5">Amino acid transporter transmembrane domain-containing protein</fullName>
    </recommendedName>
</protein>
<proteinExistence type="predicted"/>
<feature type="transmembrane region" description="Helical" evidence="2">
    <location>
        <begin position="403"/>
        <end position="423"/>
    </location>
</feature>
<keyword evidence="2" id="KW-0472">Membrane</keyword>
<evidence type="ECO:0000256" key="2">
    <source>
        <dbReference type="SAM" id="Phobius"/>
    </source>
</evidence>
<keyword evidence="2" id="KW-1133">Transmembrane helix</keyword>
<feature type="transmembrane region" description="Helical" evidence="2">
    <location>
        <begin position="222"/>
        <end position="242"/>
    </location>
</feature>
<feature type="transmembrane region" description="Helical" evidence="2">
    <location>
        <begin position="161"/>
        <end position="180"/>
    </location>
</feature>
<feature type="transmembrane region" description="Helical" evidence="2">
    <location>
        <begin position="73"/>
        <end position="94"/>
    </location>
</feature>
<sequence>MDTASPRSSTSSDSFASGRASPINGFDSSAALILVTDSEDTPNGGVSFDFSSEDDDTEDESDLQLERIRNSPIPPLSSISVFLYLLGPFTKLGALLTPSADLPLKVALPAFVLFAVLSAFTRQLWYMLARYVRRADLEEIVLETFARGRGKETRRAVLRQLVRFFTGALRVLVAALYLRFSVDALLPYFPDFLAVPSRAIATLILAAFVSPLVAARTLGSRAVIYASWASVLAYALWFSITTYMHAKHILVPVAESSSLGSLWHGIPAFAFTFTTSSTVPLYASLKGTVSPLNPRPRRSQSFKLLSALSIAVAVAVTLPLVFFEASPKPPELPSTSLKTTVAVFGAASLLLSIPSLIITTPALAIPSVIRRATKFPLSKALTYLLTIVLSLLPVSVTRAGSDIILLLAFASTYMVPALLHIVIHNFRRPLSIVIPPTTPNTSGPLTPSDSRNDELLQRKERTLQRRRLGRRLVWDIGVWVLLVPVGGGGLVWAVGRMGGKW</sequence>
<evidence type="ECO:0000313" key="3">
    <source>
        <dbReference type="EMBL" id="RPD62641.1"/>
    </source>
</evidence>
<keyword evidence="2" id="KW-0812">Transmembrane</keyword>
<feature type="transmembrane region" description="Helical" evidence="2">
    <location>
        <begin position="343"/>
        <end position="368"/>
    </location>
</feature>
<keyword evidence="4" id="KW-1185">Reference proteome</keyword>
<dbReference type="STRING" id="1328759.A0A5C2SG84"/>
<feature type="transmembrane region" description="Helical" evidence="2">
    <location>
        <begin position="262"/>
        <end position="283"/>
    </location>
</feature>